<accession>A0A1I8EN27</accession>
<dbReference type="STRING" id="6293.A0A1I8EN27"/>
<evidence type="ECO:0000313" key="1">
    <source>
        <dbReference type="WBParaSite" id="maker-PairedContig_345-snap-gene-0.12-mRNA-1"/>
    </source>
</evidence>
<sequence length="356" mass="39631">MVDNKLLDVCKLQVKKGRRECAYIYACICNIYVHYVHKRGKQQRTITAFIKEAAATSRARELLEKYTEAENWESHLTSKHTKYGNSNASNDHNSKNFVRINLTSNRPSKIAVEQKIIHAVTNGNTINTNSNCTLGDISRATQTVDKSSGTVVNFNELNSVSSVGNGYLDTNKIAYIDEDERVTDSYRPLNMHIGENQSGHMNGGGFKNIYTRGNSVREIRALNDSDDDEVMVNIMSKVSKKEIENVSTVEATIADDRIPKSIEVSATTDAQGKHDDNPFAYSAGQLRLHGNRVGTYDMQKSRALGVKRDVLAADVSLIPDNTSNSILARDLIPAHFDGRETYARGLLDPTEDTRLK</sequence>
<reference evidence="1" key="1">
    <citation type="submission" date="2016-11" db="UniProtKB">
        <authorList>
            <consortium name="WormBaseParasite"/>
        </authorList>
    </citation>
    <scope>IDENTIFICATION</scope>
    <source>
        <strain evidence="1">pt0022</strain>
    </source>
</reference>
<dbReference type="WBParaSite" id="maker-PairedContig_345-snap-gene-0.12-mRNA-1">
    <property type="protein sequence ID" value="maker-PairedContig_345-snap-gene-0.12-mRNA-1"/>
    <property type="gene ID" value="maker-PairedContig_345-snap-gene-0.12"/>
</dbReference>
<name>A0A1I8EN27_WUCBA</name>
<organism evidence="1">
    <name type="scientific">Wuchereria bancrofti</name>
    <dbReference type="NCBI Taxonomy" id="6293"/>
    <lineage>
        <taxon>Eukaryota</taxon>
        <taxon>Metazoa</taxon>
        <taxon>Ecdysozoa</taxon>
        <taxon>Nematoda</taxon>
        <taxon>Chromadorea</taxon>
        <taxon>Rhabditida</taxon>
        <taxon>Spirurina</taxon>
        <taxon>Spiruromorpha</taxon>
        <taxon>Filarioidea</taxon>
        <taxon>Onchocercidae</taxon>
        <taxon>Wuchereria</taxon>
    </lineage>
</organism>
<protein>
    <submittedName>
        <fullName evidence="1">Uncharacterized protein</fullName>
    </submittedName>
</protein>
<dbReference type="AlphaFoldDB" id="A0A1I8EN27"/>
<proteinExistence type="predicted"/>